<dbReference type="Gene3D" id="3.40.50.80">
    <property type="entry name" value="Nucleotide-binding domain of ferredoxin-NADP reductase (FNR) module"/>
    <property type="match status" value="1"/>
</dbReference>
<dbReference type="Pfam" id="PF04954">
    <property type="entry name" value="SIP"/>
    <property type="match status" value="1"/>
</dbReference>
<dbReference type="InterPro" id="IPR007037">
    <property type="entry name" value="SIP_rossman_dom"/>
</dbReference>
<dbReference type="PROSITE" id="PS51384">
    <property type="entry name" value="FAD_FR"/>
    <property type="match status" value="1"/>
</dbReference>
<dbReference type="PANTHER" id="PTHR30157:SF0">
    <property type="entry name" value="NADPH-DEPENDENT FERRIC-CHELATE REDUCTASE"/>
    <property type="match status" value="1"/>
</dbReference>
<dbReference type="SUPFAM" id="SSF63380">
    <property type="entry name" value="Riboflavin synthase domain-like"/>
    <property type="match status" value="1"/>
</dbReference>
<dbReference type="EMBL" id="BSVA01000001">
    <property type="protein sequence ID" value="GMA89523.1"/>
    <property type="molecule type" value="Genomic_DNA"/>
</dbReference>
<accession>A0ABQ6JQ58</accession>
<protein>
    <submittedName>
        <fullName evidence="2">Siderophore-interacting protein</fullName>
    </submittedName>
</protein>
<comment type="caution">
    <text evidence="2">The sequence shown here is derived from an EMBL/GenBank/DDBJ whole genome shotgun (WGS) entry which is preliminary data.</text>
</comment>
<feature type="domain" description="FAD-binding FR-type" evidence="1">
    <location>
        <begin position="24"/>
        <end position="150"/>
    </location>
</feature>
<dbReference type="Proteomes" id="UP001157069">
    <property type="component" value="Unassembled WGS sequence"/>
</dbReference>
<gene>
    <name evidence="2" type="ORF">GCM10025869_00520</name>
</gene>
<proteinExistence type="predicted"/>
<dbReference type="Gene3D" id="2.40.30.10">
    <property type="entry name" value="Translation factors"/>
    <property type="match status" value="1"/>
</dbReference>
<evidence type="ECO:0000313" key="2">
    <source>
        <dbReference type="EMBL" id="GMA89523.1"/>
    </source>
</evidence>
<name>A0ABQ6JQ58_9MICO</name>
<dbReference type="InterPro" id="IPR017938">
    <property type="entry name" value="Riboflavin_synthase-like_b-brl"/>
</dbReference>
<dbReference type="CDD" id="cd06193">
    <property type="entry name" value="siderophore_interacting"/>
    <property type="match status" value="1"/>
</dbReference>
<dbReference type="InterPro" id="IPR039374">
    <property type="entry name" value="SIP_fam"/>
</dbReference>
<dbReference type="InterPro" id="IPR039261">
    <property type="entry name" value="FNR_nucleotide-bd"/>
</dbReference>
<organism evidence="2 3">
    <name type="scientific">Homoserinibacter gongjuensis</name>
    <dbReference type="NCBI Taxonomy" id="1162968"/>
    <lineage>
        <taxon>Bacteria</taxon>
        <taxon>Bacillati</taxon>
        <taxon>Actinomycetota</taxon>
        <taxon>Actinomycetes</taxon>
        <taxon>Micrococcales</taxon>
        <taxon>Microbacteriaceae</taxon>
        <taxon>Homoserinibacter</taxon>
    </lineage>
</organism>
<dbReference type="RefSeq" id="WP_284296816.1">
    <property type="nucleotide sequence ID" value="NZ_BSVA01000001.1"/>
</dbReference>
<evidence type="ECO:0000259" key="1">
    <source>
        <dbReference type="PROSITE" id="PS51384"/>
    </source>
</evidence>
<evidence type="ECO:0000313" key="3">
    <source>
        <dbReference type="Proteomes" id="UP001157069"/>
    </source>
</evidence>
<keyword evidence="3" id="KW-1185">Reference proteome</keyword>
<dbReference type="PANTHER" id="PTHR30157">
    <property type="entry name" value="FERRIC REDUCTASE, NADPH-DEPENDENT"/>
    <property type="match status" value="1"/>
</dbReference>
<dbReference type="Pfam" id="PF08021">
    <property type="entry name" value="FAD_binding_9"/>
    <property type="match status" value="1"/>
</dbReference>
<reference evidence="3" key="1">
    <citation type="journal article" date="2019" name="Int. J. Syst. Evol. Microbiol.">
        <title>The Global Catalogue of Microorganisms (GCM) 10K type strain sequencing project: providing services to taxonomists for standard genome sequencing and annotation.</title>
        <authorList>
            <consortium name="The Broad Institute Genomics Platform"/>
            <consortium name="The Broad Institute Genome Sequencing Center for Infectious Disease"/>
            <person name="Wu L."/>
            <person name="Ma J."/>
        </authorList>
    </citation>
    <scope>NUCLEOTIDE SEQUENCE [LARGE SCALE GENOMIC DNA]</scope>
    <source>
        <strain evidence="3">NBRC 108755</strain>
    </source>
</reference>
<dbReference type="InterPro" id="IPR013113">
    <property type="entry name" value="SIP_FAD-bd"/>
</dbReference>
<dbReference type="InterPro" id="IPR017927">
    <property type="entry name" value="FAD-bd_FR_type"/>
</dbReference>
<sequence length="318" mass="34425">MSPESLTAAVLTGPVVTPRRLASEPWVFARVAVERIVDVSPTFRRFVLRPDEPGVLADPGFDQRIKLVPPSPQGIERMPTDPDWYAAWRALPQHERPPFRTYTVRGVDDGALLVDFALHGPDGPAARWATDAALGDELLVLGPHAAHPGPHGGVDFVPPARTAHHLLAGDETAAPAIARILEQLPADARGTAVVELPRAGDADYLPRHPGFTVHALTREGTGHGELLVEHVARIATELVEAHPGVEPEPIDIDHELLWEVPRSARGGAALASAPLYAWLAGEAGAITRIRRHLVKELGVDRRAVAFMGYWRHGRAENS</sequence>